<reference evidence="1 2" key="1">
    <citation type="journal article" date="2021" name="Commun. Biol.">
        <title>The genome of Shorea leprosula (Dipterocarpaceae) highlights the ecological relevance of drought in aseasonal tropical rainforests.</title>
        <authorList>
            <person name="Ng K.K.S."/>
            <person name="Kobayashi M.J."/>
            <person name="Fawcett J.A."/>
            <person name="Hatakeyama M."/>
            <person name="Paape T."/>
            <person name="Ng C.H."/>
            <person name="Ang C.C."/>
            <person name="Tnah L.H."/>
            <person name="Lee C.T."/>
            <person name="Nishiyama T."/>
            <person name="Sese J."/>
            <person name="O'Brien M.J."/>
            <person name="Copetti D."/>
            <person name="Mohd Noor M.I."/>
            <person name="Ong R.C."/>
            <person name="Putra M."/>
            <person name="Sireger I.Z."/>
            <person name="Indrioko S."/>
            <person name="Kosugi Y."/>
            <person name="Izuno A."/>
            <person name="Isagi Y."/>
            <person name="Lee S.L."/>
            <person name="Shimizu K.K."/>
        </authorList>
    </citation>
    <scope>NUCLEOTIDE SEQUENCE [LARGE SCALE GENOMIC DNA]</scope>
    <source>
        <strain evidence="1">214</strain>
    </source>
</reference>
<name>A0AAV5IPS5_9ROSI</name>
<proteinExistence type="predicted"/>
<gene>
    <name evidence="1" type="ORF">SLEP1_g14406</name>
</gene>
<evidence type="ECO:0000313" key="2">
    <source>
        <dbReference type="Proteomes" id="UP001054252"/>
    </source>
</evidence>
<evidence type="ECO:0000313" key="1">
    <source>
        <dbReference type="EMBL" id="GKV01894.1"/>
    </source>
</evidence>
<dbReference type="EMBL" id="BPVZ01000017">
    <property type="protein sequence ID" value="GKV01894.1"/>
    <property type="molecule type" value="Genomic_DNA"/>
</dbReference>
<sequence length="50" mass="5713">MLSCLITRVRVWNSTPIVAFESKFNSFEAKQARIYDFPMAESPISSTLKT</sequence>
<dbReference type="AlphaFoldDB" id="A0AAV5IPS5"/>
<dbReference type="Proteomes" id="UP001054252">
    <property type="component" value="Unassembled WGS sequence"/>
</dbReference>
<organism evidence="1 2">
    <name type="scientific">Rubroshorea leprosula</name>
    <dbReference type="NCBI Taxonomy" id="152421"/>
    <lineage>
        <taxon>Eukaryota</taxon>
        <taxon>Viridiplantae</taxon>
        <taxon>Streptophyta</taxon>
        <taxon>Embryophyta</taxon>
        <taxon>Tracheophyta</taxon>
        <taxon>Spermatophyta</taxon>
        <taxon>Magnoliopsida</taxon>
        <taxon>eudicotyledons</taxon>
        <taxon>Gunneridae</taxon>
        <taxon>Pentapetalae</taxon>
        <taxon>rosids</taxon>
        <taxon>malvids</taxon>
        <taxon>Malvales</taxon>
        <taxon>Dipterocarpaceae</taxon>
        <taxon>Rubroshorea</taxon>
    </lineage>
</organism>
<accession>A0AAV5IPS5</accession>
<protein>
    <submittedName>
        <fullName evidence="1">Uncharacterized protein</fullName>
    </submittedName>
</protein>
<comment type="caution">
    <text evidence="1">The sequence shown here is derived from an EMBL/GenBank/DDBJ whole genome shotgun (WGS) entry which is preliminary data.</text>
</comment>
<keyword evidence="2" id="KW-1185">Reference proteome</keyword>